<dbReference type="HOGENOM" id="CLU_028458_3_2_1"/>
<dbReference type="SUPFAM" id="SSF56529">
    <property type="entry name" value="FAH"/>
    <property type="match status" value="1"/>
</dbReference>
<accession>V4AI08</accession>
<dbReference type="CTD" id="20246629"/>
<dbReference type="Gene3D" id="3.90.850.10">
    <property type="entry name" value="Fumarylacetoacetase-like, C-terminal domain"/>
    <property type="match status" value="1"/>
</dbReference>
<dbReference type="RefSeq" id="XP_009056249.1">
    <property type="nucleotide sequence ID" value="XM_009058001.1"/>
</dbReference>
<feature type="domain" description="Fumarylacetoacetase-like C-terminal" evidence="3">
    <location>
        <begin position="79"/>
        <end position="286"/>
    </location>
</feature>
<organism evidence="4 5">
    <name type="scientific">Lottia gigantea</name>
    <name type="common">Giant owl limpet</name>
    <dbReference type="NCBI Taxonomy" id="225164"/>
    <lineage>
        <taxon>Eukaryota</taxon>
        <taxon>Metazoa</taxon>
        <taxon>Spiralia</taxon>
        <taxon>Lophotrochozoa</taxon>
        <taxon>Mollusca</taxon>
        <taxon>Gastropoda</taxon>
        <taxon>Patellogastropoda</taxon>
        <taxon>Lottioidea</taxon>
        <taxon>Lottiidae</taxon>
        <taxon>Lottia</taxon>
    </lineage>
</organism>
<dbReference type="Proteomes" id="UP000030746">
    <property type="component" value="Unassembled WGS sequence"/>
</dbReference>
<dbReference type="InterPro" id="IPR011234">
    <property type="entry name" value="Fumarylacetoacetase-like_C"/>
</dbReference>
<dbReference type="GO" id="GO:0050163">
    <property type="term" value="F:oxaloacetate tautomerase activity"/>
    <property type="evidence" value="ECO:0007669"/>
    <property type="project" value="UniProtKB-ARBA"/>
</dbReference>
<keyword evidence="2" id="KW-0479">Metal-binding</keyword>
<dbReference type="PANTHER" id="PTHR42796:SF4">
    <property type="entry name" value="FUMARYLACETOACETATE HYDROLASE DOMAIN-CONTAINING PROTEIN 2A"/>
    <property type="match status" value="1"/>
</dbReference>
<dbReference type="STRING" id="225164.V4AI08"/>
<dbReference type="OMA" id="CNKIVAP"/>
<reference evidence="4 5" key="1">
    <citation type="journal article" date="2013" name="Nature">
        <title>Insights into bilaterian evolution from three spiralian genomes.</title>
        <authorList>
            <person name="Simakov O."/>
            <person name="Marletaz F."/>
            <person name="Cho S.J."/>
            <person name="Edsinger-Gonzales E."/>
            <person name="Havlak P."/>
            <person name="Hellsten U."/>
            <person name="Kuo D.H."/>
            <person name="Larsson T."/>
            <person name="Lv J."/>
            <person name="Arendt D."/>
            <person name="Savage R."/>
            <person name="Osoegawa K."/>
            <person name="de Jong P."/>
            <person name="Grimwood J."/>
            <person name="Chapman J.A."/>
            <person name="Shapiro H."/>
            <person name="Aerts A."/>
            <person name="Otillar R.P."/>
            <person name="Terry A.Y."/>
            <person name="Boore J.L."/>
            <person name="Grigoriev I.V."/>
            <person name="Lindberg D.R."/>
            <person name="Seaver E.C."/>
            <person name="Weisblat D.A."/>
            <person name="Putnam N.H."/>
            <person name="Rokhsar D.S."/>
        </authorList>
    </citation>
    <scope>NUCLEOTIDE SEQUENCE [LARGE SCALE GENOMIC DNA]</scope>
</reference>
<evidence type="ECO:0000256" key="1">
    <source>
        <dbReference type="ARBA" id="ARBA00010211"/>
    </source>
</evidence>
<evidence type="ECO:0000259" key="3">
    <source>
        <dbReference type="Pfam" id="PF01557"/>
    </source>
</evidence>
<evidence type="ECO:0000313" key="5">
    <source>
        <dbReference type="Proteomes" id="UP000030746"/>
    </source>
</evidence>
<sequence length="286" mass="31427">MRFVQFIKDGLRRIGVELSVGGSIVDLNAANSKFPNDMKNFLAGGQSLLIDAKSAVESGKNVIERQSVKLLAPITDPGKVLCVGMNYTDHCLEQNAPVPVEPVIFSKFASSIIASGDDIIYPDETQELDWEVELVIVIGKEGKNVKESEAMKHVFGFTVAHDVSARDWQMKKNGGQWLLGKTMDCFCPLGPAIVMKEDIKDPHNLRLTCRVNNVVKQEGNTDKLVHKTEAVVAFISRFVTLQPGDVILTGTPPGVGVFRKPPEFLKRGDVVECEIQDIGKIVNRVV</sequence>
<dbReference type="Pfam" id="PF01557">
    <property type="entry name" value="FAA_hydrolase"/>
    <property type="match status" value="1"/>
</dbReference>
<dbReference type="InterPro" id="IPR051121">
    <property type="entry name" value="FAH"/>
</dbReference>
<dbReference type="GeneID" id="20246629"/>
<dbReference type="OrthoDB" id="411064at2759"/>
<name>V4AI08_LOTGI</name>
<comment type="similarity">
    <text evidence="1">Belongs to the FAH family.</text>
</comment>
<dbReference type="EMBL" id="KB201977">
    <property type="protein sequence ID" value="ESO93041.1"/>
    <property type="molecule type" value="Genomic_DNA"/>
</dbReference>
<protein>
    <recommendedName>
        <fullName evidence="3">Fumarylacetoacetase-like C-terminal domain-containing protein</fullName>
    </recommendedName>
</protein>
<proteinExistence type="inferred from homology"/>
<dbReference type="PANTHER" id="PTHR42796">
    <property type="entry name" value="FUMARYLACETOACETATE HYDROLASE DOMAIN-CONTAINING PROTEIN 2A-RELATED"/>
    <property type="match status" value="1"/>
</dbReference>
<gene>
    <name evidence="4" type="ORF">LOTGIDRAFT_216279</name>
</gene>
<dbReference type="KEGG" id="lgi:LOTGIDRAFT_216279"/>
<dbReference type="GO" id="GO:0006107">
    <property type="term" value="P:oxaloacetate metabolic process"/>
    <property type="evidence" value="ECO:0007669"/>
    <property type="project" value="UniProtKB-ARBA"/>
</dbReference>
<dbReference type="FunFam" id="3.90.850.10:FF:000002">
    <property type="entry name" value="2-hydroxyhepta-2,4-diene-1,7-dioate isomerase"/>
    <property type="match status" value="1"/>
</dbReference>
<dbReference type="InterPro" id="IPR036663">
    <property type="entry name" value="Fumarylacetoacetase_C_sf"/>
</dbReference>
<evidence type="ECO:0000313" key="4">
    <source>
        <dbReference type="EMBL" id="ESO93041.1"/>
    </source>
</evidence>
<evidence type="ECO:0000256" key="2">
    <source>
        <dbReference type="ARBA" id="ARBA00022723"/>
    </source>
</evidence>
<dbReference type="AlphaFoldDB" id="V4AI08"/>
<keyword evidence="5" id="KW-1185">Reference proteome</keyword>
<dbReference type="GO" id="GO:0046872">
    <property type="term" value="F:metal ion binding"/>
    <property type="evidence" value="ECO:0007669"/>
    <property type="project" value="UniProtKB-KW"/>
</dbReference>